<organism evidence="2 3">
    <name type="scientific">Aneurinibacillus soli</name>
    <dbReference type="NCBI Taxonomy" id="1500254"/>
    <lineage>
        <taxon>Bacteria</taxon>
        <taxon>Bacillati</taxon>
        <taxon>Bacillota</taxon>
        <taxon>Bacilli</taxon>
        <taxon>Bacillales</taxon>
        <taxon>Paenibacillaceae</taxon>
        <taxon>Aneurinibacillus group</taxon>
        <taxon>Aneurinibacillus</taxon>
    </lineage>
</organism>
<dbReference type="Proteomes" id="UP000217696">
    <property type="component" value="Chromosome"/>
</dbReference>
<protein>
    <submittedName>
        <fullName evidence="2">Uncharacterized protein</fullName>
    </submittedName>
</protein>
<feature type="compositionally biased region" description="Basic and acidic residues" evidence="1">
    <location>
        <begin position="41"/>
        <end position="54"/>
    </location>
</feature>
<keyword evidence="3" id="KW-1185">Reference proteome</keyword>
<dbReference type="RefSeq" id="WP_096466292.1">
    <property type="nucleotide sequence ID" value="NZ_AP017312.1"/>
</dbReference>
<dbReference type="KEGG" id="asoc:CB4_02719"/>
<evidence type="ECO:0000313" key="2">
    <source>
        <dbReference type="EMBL" id="BAU28544.1"/>
    </source>
</evidence>
<accession>A0A0U5B2L1</accession>
<proteinExistence type="predicted"/>
<sequence length="69" mass="8328">MAPRFSEYLDAEKKKQLNAMRKPKKKREPKQQPNKTTTENLSEREWRQLMEGRRTYRCGPGGAYRQRRS</sequence>
<reference evidence="2 3" key="1">
    <citation type="submission" date="2015-12" db="EMBL/GenBank/DDBJ databases">
        <title>Genome sequence of Aneurinibacillus soli.</title>
        <authorList>
            <person name="Lee J.S."/>
            <person name="Lee K.C."/>
            <person name="Kim K.K."/>
            <person name="Lee B.W."/>
        </authorList>
    </citation>
    <scope>NUCLEOTIDE SEQUENCE [LARGE SCALE GENOMIC DNA]</scope>
    <source>
        <strain evidence="2 3">CB4</strain>
    </source>
</reference>
<feature type="region of interest" description="Disordered" evidence="1">
    <location>
        <begin position="1"/>
        <end position="69"/>
    </location>
</feature>
<dbReference type="AlphaFoldDB" id="A0A0U5B2L1"/>
<gene>
    <name evidence="2" type="ORF">CB4_02719</name>
</gene>
<name>A0A0U5B2L1_9BACL</name>
<evidence type="ECO:0000256" key="1">
    <source>
        <dbReference type="SAM" id="MobiDB-lite"/>
    </source>
</evidence>
<evidence type="ECO:0000313" key="3">
    <source>
        <dbReference type="Proteomes" id="UP000217696"/>
    </source>
</evidence>
<dbReference type="EMBL" id="AP017312">
    <property type="protein sequence ID" value="BAU28544.1"/>
    <property type="molecule type" value="Genomic_DNA"/>
</dbReference>